<gene>
    <name evidence="4" type="ORF">DDIC_06235</name>
</gene>
<sequence>MDNVTCVNDTIWSSCGRCRAATLSAITLRALRPGNMAGRWGSEEFLVLLQDTAAAEALELADKLRRSLGGHDFADGLRCAVSIGVAVMRREEHR</sequence>
<dbReference type="EMBL" id="CP036295">
    <property type="protein sequence ID" value="QCC85480.1"/>
    <property type="molecule type" value="Genomic_DNA"/>
</dbReference>
<dbReference type="InterPro" id="IPR000160">
    <property type="entry name" value="GGDEF_dom"/>
</dbReference>
<dbReference type="PANTHER" id="PTHR45138:SF9">
    <property type="entry name" value="DIGUANYLATE CYCLASE DGCM-RELATED"/>
    <property type="match status" value="1"/>
</dbReference>
<feature type="domain" description="GGDEF" evidence="3">
    <location>
        <begin position="1"/>
        <end position="94"/>
    </location>
</feature>
<evidence type="ECO:0000313" key="5">
    <source>
        <dbReference type="Proteomes" id="UP000297065"/>
    </source>
</evidence>
<name>A0A4V1CX99_DESDE</name>
<reference evidence="4 5" key="1">
    <citation type="submission" date="2019-02" db="EMBL/GenBank/DDBJ databases">
        <title>Complete Genome Sequence of Desulfovibrio desulfuricans IC1, a Sulfonate Utilizing Anaerobe.</title>
        <authorList>
            <person name="Day L.A."/>
            <person name="De Leon K.B."/>
            <person name="Wall J.D."/>
        </authorList>
    </citation>
    <scope>NUCLEOTIDE SEQUENCE [LARGE SCALE GENOMIC DNA]</scope>
    <source>
        <strain evidence="4 5">IC1</strain>
    </source>
</reference>
<dbReference type="InterPro" id="IPR043128">
    <property type="entry name" value="Rev_trsase/Diguanyl_cyclase"/>
</dbReference>
<dbReference type="GO" id="GO:0005886">
    <property type="term" value="C:plasma membrane"/>
    <property type="evidence" value="ECO:0007669"/>
    <property type="project" value="TreeGrafter"/>
</dbReference>
<dbReference type="Proteomes" id="UP000297065">
    <property type="component" value="Chromosome"/>
</dbReference>
<dbReference type="AlphaFoldDB" id="A0A4V1CX99"/>
<organism evidence="4 5">
    <name type="scientific">Desulfovibrio desulfuricans</name>
    <dbReference type="NCBI Taxonomy" id="876"/>
    <lineage>
        <taxon>Bacteria</taxon>
        <taxon>Pseudomonadati</taxon>
        <taxon>Thermodesulfobacteriota</taxon>
        <taxon>Desulfovibrionia</taxon>
        <taxon>Desulfovibrionales</taxon>
        <taxon>Desulfovibrionaceae</taxon>
        <taxon>Desulfovibrio</taxon>
    </lineage>
</organism>
<protein>
    <recommendedName>
        <fullName evidence="1">diguanylate cyclase</fullName>
        <ecNumber evidence="1">2.7.7.65</ecNumber>
    </recommendedName>
</protein>
<evidence type="ECO:0000259" key="3">
    <source>
        <dbReference type="PROSITE" id="PS50887"/>
    </source>
</evidence>
<dbReference type="Gene3D" id="3.30.70.270">
    <property type="match status" value="1"/>
</dbReference>
<dbReference type="Pfam" id="PF00990">
    <property type="entry name" value="GGDEF"/>
    <property type="match status" value="1"/>
</dbReference>
<evidence type="ECO:0000256" key="2">
    <source>
        <dbReference type="ARBA" id="ARBA00034247"/>
    </source>
</evidence>
<dbReference type="GO" id="GO:0052621">
    <property type="term" value="F:diguanylate cyclase activity"/>
    <property type="evidence" value="ECO:0007669"/>
    <property type="project" value="UniProtKB-EC"/>
</dbReference>
<comment type="catalytic activity">
    <reaction evidence="2">
        <text>2 GTP = 3',3'-c-di-GMP + 2 diphosphate</text>
        <dbReference type="Rhea" id="RHEA:24898"/>
        <dbReference type="ChEBI" id="CHEBI:33019"/>
        <dbReference type="ChEBI" id="CHEBI:37565"/>
        <dbReference type="ChEBI" id="CHEBI:58805"/>
        <dbReference type="EC" id="2.7.7.65"/>
    </reaction>
</comment>
<dbReference type="GO" id="GO:1902201">
    <property type="term" value="P:negative regulation of bacterial-type flagellum-dependent cell motility"/>
    <property type="evidence" value="ECO:0007669"/>
    <property type="project" value="TreeGrafter"/>
</dbReference>
<dbReference type="EC" id="2.7.7.65" evidence="1"/>
<dbReference type="PROSITE" id="PS50887">
    <property type="entry name" value="GGDEF"/>
    <property type="match status" value="1"/>
</dbReference>
<dbReference type="PANTHER" id="PTHR45138">
    <property type="entry name" value="REGULATORY COMPONENTS OF SENSORY TRANSDUCTION SYSTEM"/>
    <property type="match status" value="1"/>
</dbReference>
<evidence type="ECO:0000256" key="1">
    <source>
        <dbReference type="ARBA" id="ARBA00012528"/>
    </source>
</evidence>
<dbReference type="InterPro" id="IPR050469">
    <property type="entry name" value="Diguanylate_Cyclase"/>
</dbReference>
<dbReference type="GO" id="GO:0043709">
    <property type="term" value="P:cell adhesion involved in single-species biofilm formation"/>
    <property type="evidence" value="ECO:0007669"/>
    <property type="project" value="TreeGrafter"/>
</dbReference>
<dbReference type="OrthoDB" id="9813903at2"/>
<dbReference type="InterPro" id="IPR029787">
    <property type="entry name" value="Nucleotide_cyclase"/>
</dbReference>
<proteinExistence type="predicted"/>
<evidence type="ECO:0000313" key="4">
    <source>
        <dbReference type="EMBL" id="QCC85480.1"/>
    </source>
</evidence>
<accession>A0A4V1CX99</accession>
<dbReference type="SUPFAM" id="SSF55073">
    <property type="entry name" value="Nucleotide cyclase"/>
    <property type="match status" value="1"/>
</dbReference>